<proteinExistence type="predicted"/>
<evidence type="ECO:0000313" key="1">
    <source>
        <dbReference type="EMBL" id="MFD0976570.1"/>
    </source>
</evidence>
<keyword evidence="2" id="KW-1185">Reference proteome</keyword>
<evidence type="ECO:0008006" key="3">
    <source>
        <dbReference type="Google" id="ProtNLM"/>
    </source>
</evidence>
<dbReference type="Gene3D" id="3.90.930.1">
    <property type="match status" value="1"/>
</dbReference>
<comment type="caution">
    <text evidence="1">The sequence shown here is derived from an EMBL/GenBank/DDBJ whole genome shotgun (WGS) entry which is preliminary data.</text>
</comment>
<dbReference type="Proteomes" id="UP001597100">
    <property type="component" value="Unassembled WGS sequence"/>
</dbReference>
<organism evidence="1 2">
    <name type="scientific">Salinimicrobium gaetbulicola</name>
    <dbReference type="NCBI Taxonomy" id="999702"/>
    <lineage>
        <taxon>Bacteria</taxon>
        <taxon>Pseudomonadati</taxon>
        <taxon>Bacteroidota</taxon>
        <taxon>Flavobacteriia</taxon>
        <taxon>Flavobacteriales</taxon>
        <taxon>Flavobacteriaceae</taxon>
        <taxon>Salinimicrobium</taxon>
    </lineage>
</organism>
<protein>
    <recommendedName>
        <fullName evidence="3">MORN repeat protein</fullName>
    </recommendedName>
</protein>
<dbReference type="PROSITE" id="PS51257">
    <property type="entry name" value="PROKAR_LIPOPROTEIN"/>
    <property type="match status" value="1"/>
</dbReference>
<reference evidence="2" key="1">
    <citation type="journal article" date="2019" name="Int. J. Syst. Evol. Microbiol.">
        <title>The Global Catalogue of Microorganisms (GCM) 10K type strain sequencing project: providing services to taxonomists for standard genome sequencing and annotation.</title>
        <authorList>
            <consortium name="The Broad Institute Genomics Platform"/>
            <consortium name="The Broad Institute Genome Sequencing Center for Infectious Disease"/>
            <person name="Wu L."/>
            <person name="Ma J."/>
        </authorList>
    </citation>
    <scope>NUCLEOTIDE SEQUENCE [LARGE SCALE GENOMIC DNA]</scope>
    <source>
        <strain evidence="2">CCUG 60898</strain>
    </source>
</reference>
<dbReference type="RefSeq" id="WP_380738014.1">
    <property type="nucleotide sequence ID" value="NZ_JBHTJP010000032.1"/>
</dbReference>
<dbReference type="EMBL" id="JBHTJP010000032">
    <property type="protein sequence ID" value="MFD0976570.1"/>
    <property type="molecule type" value="Genomic_DNA"/>
</dbReference>
<name>A0ABW3IFG7_9FLAO</name>
<gene>
    <name evidence="1" type="ORF">ACFQ1G_07200</name>
</gene>
<evidence type="ECO:0000313" key="2">
    <source>
        <dbReference type="Proteomes" id="UP001597100"/>
    </source>
</evidence>
<sequence>MFKNYFLFLLLSVIVLLTSCEKEDPVPQIDYAIASTSHFELLDQHPNGWIKQGRYQLSGNPTEAFEYYENGYIKSAKIYASYPQHHLYMEVSRSEDNKPLWSKYYHPTGELWFETEYKNGLPSTKKVYSEEGTAIHKYSDGELSSVEFTAADGSSTTLTTYNKAEGTRNVTITNNGETVLDENYAYREQVGAGMYTNTHVPVANPFGAAETSYNKINQSFSQSPAWQNRADPISMMFPYRLFDEFYNPGNYFATRFAVSTELYQSVIEQYPVTERGVLIGGGKYEDGYEYFHNQWEVRDSLSKVYDEDPELYKLKYGNQTVEKVGYGKIFFVIGAIRNLPTDSNVADNIKNIARKHMEAMINGRTGITPKEQEILDKVWFEVKFFSTLKEHRDGVVINSAEDYSNAVEKVNTGELSVVQLKYESVENL</sequence>
<accession>A0ABW3IFG7</accession>